<feature type="region of interest" description="Disordered" evidence="1">
    <location>
        <begin position="117"/>
        <end position="137"/>
    </location>
</feature>
<dbReference type="SUPFAM" id="SSF50249">
    <property type="entry name" value="Nucleic acid-binding proteins"/>
    <property type="match status" value="1"/>
</dbReference>
<organism evidence="2 3">
    <name type="scientific">Halovenus rubra</name>
    <dbReference type="NCBI Taxonomy" id="869890"/>
    <lineage>
        <taxon>Archaea</taxon>
        <taxon>Methanobacteriati</taxon>
        <taxon>Methanobacteriota</taxon>
        <taxon>Stenosarchaea group</taxon>
        <taxon>Halobacteria</taxon>
        <taxon>Halobacteriales</taxon>
        <taxon>Haloarculaceae</taxon>
        <taxon>Halovenus</taxon>
    </lineage>
</organism>
<name>A0ABD5XCV9_9EURY</name>
<protein>
    <submittedName>
        <fullName evidence="2">Nucleic acid-binding protein</fullName>
    </submittedName>
</protein>
<accession>A0ABD5XCV9</accession>
<evidence type="ECO:0000313" key="2">
    <source>
        <dbReference type="EMBL" id="MFC7126843.1"/>
    </source>
</evidence>
<dbReference type="InterPro" id="IPR012340">
    <property type="entry name" value="NA-bd_OB-fold"/>
</dbReference>
<proteinExistence type="predicted"/>
<gene>
    <name evidence="2" type="ORF">ACFQJ7_12555</name>
</gene>
<evidence type="ECO:0000256" key="1">
    <source>
        <dbReference type="SAM" id="MobiDB-lite"/>
    </source>
</evidence>
<evidence type="ECO:0000313" key="3">
    <source>
        <dbReference type="Proteomes" id="UP001596414"/>
    </source>
</evidence>
<comment type="caution">
    <text evidence="2">The sequence shown here is derived from an EMBL/GenBank/DDBJ whole genome shotgun (WGS) entry which is preliminary data.</text>
</comment>
<dbReference type="PANTHER" id="PTHR34075">
    <property type="entry name" value="BLR3430 PROTEIN"/>
    <property type="match status" value="1"/>
</dbReference>
<sequence>MTERASSTDRDVEHHQLLAHGCQNDHFTVPGHPRCPACGEPQEKTLDLTKKTGIVKTWTRVAATPPGVREPNTLAIVEFALEVDTVSMLGGTIEQVSLGEQVRPVYIDTLRDADESVRQGANQSWGGFRFEPVSPDE</sequence>
<dbReference type="RefSeq" id="WP_267637316.1">
    <property type="nucleotide sequence ID" value="NZ_JAODIY010000009.1"/>
</dbReference>
<dbReference type="EMBL" id="JBHSZQ010000047">
    <property type="protein sequence ID" value="MFC7126843.1"/>
    <property type="molecule type" value="Genomic_DNA"/>
</dbReference>
<reference evidence="2 3" key="1">
    <citation type="journal article" date="2014" name="Int. J. Syst. Evol. Microbiol.">
        <title>Complete genome sequence of Corynebacterium casei LMG S-19264T (=DSM 44701T), isolated from a smear-ripened cheese.</title>
        <authorList>
            <consortium name="US DOE Joint Genome Institute (JGI-PGF)"/>
            <person name="Walter F."/>
            <person name="Albersmeier A."/>
            <person name="Kalinowski J."/>
            <person name="Ruckert C."/>
        </authorList>
    </citation>
    <scope>NUCLEOTIDE SEQUENCE [LARGE SCALE GENOMIC DNA]</scope>
    <source>
        <strain evidence="2 3">CGMCC 4.7215</strain>
    </source>
</reference>
<dbReference type="PANTHER" id="PTHR34075:SF5">
    <property type="entry name" value="BLR3430 PROTEIN"/>
    <property type="match status" value="1"/>
</dbReference>
<dbReference type="Proteomes" id="UP001596414">
    <property type="component" value="Unassembled WGS sequence"/>
</dbReference>
<dbReference type="InterPro" id="IPR052513">
    <property type="entry name" value="Thioester_dehydratase-like"/>
</dbReference>
<dbReference type="AlphaFoldDB" id="A0ABD5XCV9"/>